<evidence type="ECO:0000313" key="3">
    <source>
        <dbReference type="Proteomes" id="UP001283361"/>
    </source>
</evidence>
<feature type="region of interest" description="Disordered" evidence="1">
    <location>
        <begin position="1"/>
        <end position="70"/>
    </location>
</feature>
<name>A0AAE1DNX7_9GAST</name>
<sequence>MMVGTLRNVRRTHPRVKPALSGQWAVEPDLRPRQTLASQHGEEGHGRKRDLRTGGGGEEEMSEKTSGGNKYVSLRYSGISKKTMYQRAELRHYVQGWKRQC</sequence>
<dbReference type="AlphaFoldDB" id="A0AAE1DNX7"/>
<evidence type="ECO:0000256" key="1">
    <source>
        <dbReference type="SAM" id="MobiDB-lite"/>
    </source>
</evidence>
<protein>
    <submittedName>
        <fullName evidence="2">Uncharacterized protein</fullName>
    </submittedName>
</protein>
<proteinExistence type="predicted"/>
<organism evidence="2 3">
    <name type="scientific">Elysia crispata</name>
    <name type="common">lettuce slug</name>
    <dbReference type="NCBI Taxonomy" id="231223"/>
    <lineage>
        <taxon>Eukaryota</taxon>
        <taxon>Metazoa</taxon>
        <taxon>Spiralia</taxon>
        <taxon>Lophotrochozoa</taxon>
        <taxon>Mollusca</taxon>
        <taxon>Gastropoda</taxon>
        <taxon>Heterobranchia</taxon>
        <taxon>Euthyneura</taxon>
        <taxon>Panpulmonata</taxon>
        <taxon>Sacoglossa</taxon>
        <taxon>Placobranchoidea</taxon>
        <taxon>Plakobranchidae</taxon>
        <taxon>Elysia</taxon>
    </lineage>
</organism>
<keyword evidence="3" id="KW-1185">Reference proteome</keyword>
<comment type="caution">
    <text evidence="2">The sequence shown here is derived from an EMBL/GenBank/DDBJ whole genome shotgun (WGS) entry which is preliminary data.</text>
</comment>
<evidence type="ECO:0000313" key="2">
    <source>
        <dbReference type="EMBL" id="KAK3776850.1"/>
    </source>
</evidence>
<gene>
    <name evidence="2" type="ORF">RRG08_024624</name>
</gene>
<accession>A0AAE1DNX7</accession>
<dbReference type="EMBL" id="JAWDGP010003173">
    <property type="protein sequence ID" value="KAK3776850.1"/>
    <property type="molecule type" value="Genomic_DNA"/>
</dbReference>
<reference evidence="2" key="1">
    <citation type="journal article" date="2023" name="G3 (Bethesda)">
        <title>A reference genome for the long-term kleptoplast-retaining sea slug Elysia crispata morphotype clarki.</title>
        <authorList>
            <person name="Eastman K.E."/>
            <person name="Pendleton A.L."/>
            <person name="Shaikh M.A."/>
            <person name="Suttiyut T."/>
            <person name="Ogas R."/>
            <person name="Tomko P."/>
            <person name="Gavelis G."/>
            <person name="Widhalm J.R."/>
            <person name="Wisecaver J.H."/>
        </authorList>
    </citation>
    <scope>NUCLEOTIDE SEQUENCE</scope>
    <source>
        <strain evidence="2">ECLA1</strain>
    </source>
</reference>
<dbReference type="Proteomes" id="UP001283361">
    <property type="component" value="Unassembled WGS sequence"/>
</dbReference>